<keyword evidence="1" id="KW-1133">Transmembrane helix</keyword>
<dbReference type="Proteomes" id="UP000191812">
    <property type="component" value="Unassembled WGS sequence"/>
</dbReference>
<gene>
    <name evidence="2" type="ORF">AGR13a_Lc120215</name>
</gene>
<organism evidence="2 3">
    <name type="scientific">Agrobacterium genomosp. 13 str. CFBP 6927</name>
    <dbReference type="NCBI Taxonomy" id="1183428"/>
    <lineage>
        <taxon>Bacteria</taxon>
        <taxon>Pseudomonadati</taxon>
        <taxon>Pseudomonadota</taxon>
        <taxon>Alphaproteobacteria</taxon>
        <taxon>Hyphomicrobiales</taxon>
        <taxon>Rhizobiaceae</taxon>
        <taxon>Rhizobium/Agrobacterium group</taxon>
        <taxon>Agrobacterium</taxon>
        <taxon>Agrobacterium tumefaciens complex</taxon>
    </lineage>
</organism>
<name>A0ABM9VKZ0_9HYPH</name>
<evidence type="ECO:0000313" key="3">
    <source>
        <dbReference type="Proteomes" id="UP000191812"/>
    </source>
</evidence>
<keyword evidence="1" id="KW-0812">Transmembrane</keyword>
<evidence type="ECO:0008006" key="4">
    <source>
        <dbReference type="Google" id="ProtNLM"/>
    </source>
</evidence>
<sequence length="56" mass="6436">MSKPRSAPSLKQPHDPAHFLKQKKYRVRILNAMVAGFFGFYVLRLKPEGFMGKTDV</sequence>
<comment type="caution">
    <text evidence="2">The sequence shown here is derived from an EMBL/GenBank/DDBJ whole genome shotgun (WGS) entry which is preliminary data.</text>
</comment>
<proteinExistence type="predicted"/>
<protein>
    <recommendedName>
        <fullName evidence="4">Transmembrane protein</fullName>
    </recommendedName>
</protein>
<dbReference type="EMBL" id="FBWH01000038">
    <property type="protein sequence ID" value="CUX56142.1"/>
    <property type="molecule type" value="Genomic_DNA"/>
</dbReference>
<evidence type="ECO:0000256" key="1">
    <source>
        <dbReference type="SAM" id="Phobius"/>
    </source>
</evidence>
<keyword evidence="1" id="KW-0472">Membrane</keyword>
<reference evidence="2 3" key="1">
    <citation type="submission" date="2016-01" db="EMBL/GenBank/DDBJ databases">
        <authorList>
            <person name="Regsiter A."/>
            <person name="william w."/>
        </authorList>
    </citation>
    <scope>NUCLEOTIDE SEQUENCE [LARGE SCALE GENOMIC DNA]</scope>
    <source>
        <strain evidence="2 3">CFBP 6927</strain>
    </source>
</reference>
<keyword evidence="3" id="KW-1185">Reference proteome</keyword>
<feature type="transmembrane region" description="Helical" evidence="1">
    <location>
        <begin position="25"/>
        <end position="43"/>
    </location>
</feature>
<accession>A0ABM9VKZ0</accession>
<evidence type="ECO:0000313" key="2">
    <source>
        <dbReference type="EMBL" id="CUX56142.1"/>
    </source>
</evidence>